<gene>
    <name evidence="8" type="ORF">BX592_10885</name>
</gene>
<dbReference type="InterPro" id="IPR037026">
    <property type="entry name" value="Vgr_OB-fold_dom_sf"/>
</dbReference>
<feature type="domain" description="Gp5/Type VI secretion system Vgr protein OB-fold" evidence="5">
    <location>
        <begin position="438"/>
        <end position="503"/>
    </location>
</feature>
<organism evidence="8 9">
    <name type="scientific">Paraburkholderia rhizosphaerae</name>
    <dbReference type="NCBI Taxonomy" id="480658"/>
    <lineage>
        <taxon>Bacteria</taxon>
        <taxon>Pseudomonadati</taxon>
        <taxon>Pseudomonadota</taxon>
        <taxon>Betaproteobacteria</taxon>
        <taxon>Burkholderiales</taxon>
        <taxon>Burkholderiaceae</taxon>
        <taxon>Paraburkholderia</taxon>
    </lineage>
</organism>
<dbReference type="SUPFAM" id="SSF69255">
    <property type="entry name" value="gp5 N-terminal domain-like"/>
    <property type="match status" value="1"/>
</dbReference>
<evidence type="ECO:0000313" key="9">
    <source>
        <dbReference type="Proteomes" id="UP000295509"/>
    </source>
</evidence>
<dbReference type="Pfam" id="PF13296">
    <property type="entry name" value="T6SS_Vgr"/>
    <property type="match status" value="1"/>
</dbReference>
<sequence length="915" mass="98103">MHPRTLALAGAAIPTADDGQPILVPTRVSGSDALGKLFEYTVEVKTPDALNFFSDVGANVDLDALVGTEATISIEITGIGTFTAGMPGNTGAGNIGAGTREITGLVDAARIVREQGRSVVYELVLRPWLHLATLNRDCRLFQGLNVVEITEAVLQAYAGSFELRLAGPGLKGGYPKRDVQRQHFESDFDFLQRLWAEWGIWWWFEHSGGHHRLVLADTLGAFHRHGAAYEVIRYLAPGGERIDEEHIDAFSVTSTLTGGKVTNVDFDYMAPRMGQQMLPFSGNETNPRDTANALQEVYQWGDFAQPQAGWQGLNGERNDAGAEAAHLARVSLEALRCEGLRARGHGNIRGLETGRTFALTGYAQDKANREYVVIACALNMSEVAVEAGAAQMFSCESDFEVQPADSYFRLPQSTSKPRTHGPEYAVVVGPAGHDVWTDAQHRVKCQFPWDRQGRFDENSGIWIRVAMPWQGSQMGASFVPRIGTEVLVDHINGDPDLPIIVGCPANGGNRPAWMLPGNQTVSGLRSRSFDGGGQANHLAFDDTKGELQAQLASDHGTSILSLGFIRRLAGNKGRQDARGTGFELRTDLWGVLRAARGLLVSTQARASAQNHAKDLGETVARLTQARDLQQSMAALAQQHGAQQHDADQSDVARSLKTQNDAIRGNGAADGRDFPEFAAPHLLLASPAGIEMTTAGSTHIASDENLALTTGGHVGVAAGKSFVASISNLFSVFVHKLGIMLIAASGKVRIEAQDDRIELIAKKTLELISTTDWIELKAKHGIRLNGGGTELEISPQGLLGFTNGQHHVHAATHSTDGPQAKGGGFPAAPQSLPGQLEVLRRYASGSPVGGSDFKVTDSLGAVHRGTLDANGRAVVSGLQPGAVNVAFGKDPHDPWVIGSFQRPAAWQPADLFEHTA</sequence>
<comment type="similarity">
    <text evidence="2">Belongs to the VgrG protein family.</text>
</comment>
<name>A0A4R8LTK6_9BURK</name>
<dbReference type="InterPro" id="IPR050708">
    <property type="entry name" value="T6SS_VgrG/RHS"/>
</dbReference>
<keyword evidence="9" id="KW-1185">Reference proteome</keyword>
<dbReference type="Pfam" id="PF05954">
    <property type="entry name" value="Phage_GPD"/>
    <property type="match status" value="1"/>
</dbReference>
<dbReference type="Gene3D" id="3.55.50.10">
    <property type="entry name" value="Baseplate protein-like domains"/>
    <property type="match status" value="1"/>
</dbReference>
<comment type="caution">
    <text evidence="8">The sequence shown here is derived from an EMBL/GenBank/DDBJ whole genome shotgun (WGS) entry which is preliminary data.</text>
</comment>
<dbReference type="Gene3D" id="2.30.110.50">
    <property type="match status" value="1"/>
</dbReference>
<comment type="subcellular location">
    <subcellularLocation>
        <location evidence="1">Secreted</location>
    </subcellularLocation>
</comment>
<accession>A0A4R8LTK6</accession>
<evidence type="ECO:0000256" key="4">
    <source>
        <dbReference type="SAM" id="MobiDB-lite"/>
    </source>
</evidence>
<dbReference type="NCBIfam" id="TIGR01646">
    <property type="entry name" value="vgr_GE"/>
    <property type="match status" value="1"/>
</dbReference>
<evidence type="ECO:0000256" key="1">
    <source>
        <dbReference type="ARBA" id="ARBA00004613"/>
    </source>
</evidence>
<dbReference type="Pfam" id="PF04717">
    <property type="entry name" value="Phage_base_V"/>
    <property type="match status" value="1"/>
</dbReference>
<dbReference type="Gene3D" id="4.10.220.110">
    <property type="match status" value="1"/>
</dbReference>
<dbReference type="InterPro" id="IPR028244">
    <property type="entry name" value="T6SS_Rhs_Vgr_dom"/>
</dbReference>
<dbReference type="InterPro" id="IPR018769">
    <property type="entry name" value="VgrG2_DUF2345"/>
</dbReference>
<evidence type="ECO:0000259" key="5">
    <source>
        <dbReference type="Pfam" id="PF04717"/>
    </source>
</evidence>
<dbReference type="EMBL" id="SORE01000008">
    <property type="protein sequence ID" value="TDY50848.1"/>
    <property type="molecule type" value="Genomic_DNA"/>
</dbReference>
<proteinExistence type="inferred from homology"/>
<evidence type="ECO:0000313" key="8">
    <source>
        <dbReference type="EMBL" id="TDY50848.1"/>
    </source>
</evidence>
<dbReference type="InterPro" id="IPR006533">
    <property type="entry name" value="T6SS_Vgr_RhsGE"/>
</dbReference>
<evidence type="ECO:0000259" key="6">
    <source>
        <dbReference type="Pfam" id="PF10106"/>
    </source>
</evidence>
<reference evidence="8 9" key="1">
    <citation type="submission" date="2019-03" db="EMBL/GenBank/DDBJ databases">
        <title>Genomic Encyclopedia of Type Strains, Phase III (KMG-III): the genomes of soil and plant-associated and newly described type strains.</title>
        <authorList>
            <person name="Whitman W."/>
        </authorList>
    </citation>
    <scope>NUCLEOTIDE SEQUENCE [LARGE SCALE GENOMIC DNA]</scope>
    <source>
        <strain evidence="8 9">LMG 29544</strain>
    </source>
</reference>
<feature type="domain" description="DUF2345" evidence="6">
    <location>
        <begin position="671"/>
        <end position="818"/>
    </location>
</feature>
<dbReference type="PANTHER" id="PTHR32305:SF15">
    <property type="entry name" value="PROTEIN RHSA-RELATED"/>
    <property type="match status" value="1"/>
</dbReference>
<dbReference type="GO" id="GO:0005576">
    <property type="term" value="C:extracellular region"/>
    <property type="evidence" value="ECO:0007669"/>
    <property type="project" value="UniProtKB-SubCell"/>
</dbReference>
<feature type="domain" description="Putative type VI secretion system Rhs element associated Vgr" evidence="7">
    <location>
        <begin position="532"/>
        <end position="636"/>
    </location>
</feature>
<protein>
    <submittedName>
        <fullName evidence="8">Rhs element Vgr protein</fullName>
    </submittedName>
</protein>
<dbReference type="AlphaFoldDB" id="A0A4R8LTK6"/>
<dbReference type="PANTHER" id="PTHR32305">
    <property type="match status" value="1"/>
</dbReference>
<dbReference type="InterPro" id="IPR017847">
    <property type="entry name" value="T6SS_RhsGE_Vgr_subset"/>
</dbReference>
<dbReference type="NCBIfam" id="TIGR03361">
    <property type="entry name" value="VI_Rhs_Vgr"/>
    <property type="match status" value="1"/>
</dbReference>
<dbReference type="InterPro" id="IPR006531">
    <property type="entry name" value="Gp5/Vgr_OB"/>
</dbReference>
<dbReference type="SUPFAM" id="SSF69349">
    <property type="entry name" value="Phage fibre proteins"/>
    <property type="match status" value="1"/>
</dbReference>
<feature type="region of interest" description="Disordered" evidence="4">
    <location>
        <begin position="633"/>
        <end position="652"/>
    </location>
</feature>
<dbReference type="Proteomes" id="UP000295509">
    <property type="component" value="Unassembled WGS sequence"/>
</dbReference>
<evidence type="ECO:0000259" key="7">
    <source>
        <dbReference type="Pfam" id="PF13296"/>
    </source>
</evidence>
<dbReference type="Gene3D" id="2.40.50.230">
    <property type="entry name" value="Gp5 N-terminal domain"/>
    <property type="match status" value="1"/>
</dbReference>
<evidence type="ECO:0000256" key="3">
    <source>
        <dbReference type="ARBA" id="ARBA00022525"/>
    </source>
</evidence>
<keyword evidence="3" id="KW-0964">Secreted</keyword>
<evidence type="ECO:0000256" key="2">
    <source>
        <dbReference type="ARBA" id="ARBA00005558"/>
    </source>
</evidence>
<dbReference type="Pfam" id="PF10106">
    <property type="entry name" value="DUF2345"/>
    <property type="match status" value="1"/>
</dbReference>
<dbReference type="SUPFAM" id="SSF69279">
    <property type="entry name" value="Phage tail proteins"/>
    <property type="match status" value="2"/>
</dbReference>